<comment type="similarity">
    <text evidence="2 15">Belongs to the MCM family.</text>
</comment>
<accession>A0A2U3EI73</accession>
<dbReference type="GO" id="GO:0000727">
    <property type="term" value="P:double-strand break repair via break-induced replication"/>
    <property type="evidence" value="ECO:0007669"/>
    <property type="project" value="TreeGrafter"/>
</dbReference>
<dbReference type="Pfam" id="PF21128">
    <property type="entry name" value="WHD_MCM4"/>
    <property type="match status" value="1"/>
</dbReference>
<feature type="domain" description="MCM C-terminal AAA(+) ATPase" evidence="17">
    <location>
        <begin position="599"/>
        <end position="807"/>
    </location>
</feature>
<keyword evidence="18" id="KW-0131">Cell cycle</keyword>
<dbReference type="GO" id="GO:0043596">
    <property type="term" value="C:nuclear replication fork"/>
    <property type="evidence" value="ECO:0007669"/>
    <property type="project" value="UniProtKB-ARBA"/>
</dbReference>
<dbReference type="Proteomes" id="UP000245956">
    <property type="component" value="Unassembled WGS sequence"/>
</dbReference>
<feature type="compositionally biased region" description="Polar residues" evidence="16">
    <location>
        <begin position="328"/>
        <end position="347"/>
    </location>
</feature>
<feature type="compositionally biased region" description="Basic and acidic residues" evidence="16">
    <location>
        <begin position="171"/>
        <end position="181"/>
    </location>
</feature>
<dbReference type="FunFam" id="2.20.28.10:FF:000003">
    <property type="entry name" value="DNA helicase"/>
    <property type="match status" value="1"/>
</dbReference>
<evidence type="ECO:0000256" key="15">
    <source>
        <dbReference type="RuleBase" id="RU004070"/>
    </source>
</evidence>
<proteinExistence type="inferred from homology"/>
<evidence type="ECO:0000256" key="3">
    <source>
        <dbReference type="ARBA" id="ARBA00012551"/>
    </source>
</evidence>
<dbReference type="GO" id="GO:0097373">
    <property type="term" value="C:MCM core complex"/>
    <property type="evidence" value="ECO:0007669"/>
    <property type="project" value="UniProtKB-ARBA"/>
</dbReference>
<feature type="region of interest" description="Disordered" evidence="16">
    <location>
        <begin position="1088"/>
        <end position="1124"/>
    </location>
</feature>
<reference evidence="18 19" key="1">
    <citation type="journal article" date="2016" name="Front. Microbiol.">
        <title>Genome and transcriptome sequences reveal the specific parasitism of the nematophagous Purpureocillium lilacinum 36-1.</title>
        <authorList>
            <person name="Xie J."/>
            <person name="Li S."/>
            <person name="Mo C."/>
            <person name="Xiao X."/>
            <person name="Peng D."/>
            <person name="Wang G."/>
            <person name="Xiao Y."/>
        </authorList>
    </citation>
    <scope>NUCLEOTIDE SEQUENCE [LARGE SCALE GENOMIC DNA]</scope>
    <source>
        <strain evidence="18 19">36-1</strain>
    </source>
</reference>
<name>A0A2U3EI73_PURLI</name>
<dbReference type="Pfam" id="PF17207">
    <property type="entry name" value="MCM_OB"/>
    <property type="match status" value="1"/>
</dbReference>
<evidence type="ECO:0000256" key="9">
    <source>
        <dbReference type="ARBA" id="ARBA00022840"/>
    </source>
</evidence>
<feature type="region of interest" description="Disordered" evidence="16">
    <location>
        <begin position="555"/>
        <end position="588"/>
    </location>
</feature>
<evidence type="ECO:0000256" key="16">
    <source>
        <dbReference type="SAM" id="MobiDB-lite"/>
    </source>
</evidence>
<dbReference type="InterPro" id="IPR027417">
    <property type="entry name" value="P-loop_NTPase"/>
</dbReference>
<keyword evidence="6 15" id="KW-0547">Nucleotide-binding</keyword>
<dbReference type="PROSITE" id="PS00847">
    <property type="entry name" value="MCM_1"/>
    <property type="match status" value="1"/>
</dbReference>
<dbReference type="InterPro" id="IPR008047">
    <property type="entry name" value="MCM_4"/>
</dbReference>
<dbReference type="Pfam" id="PF00493">
    <property type="entry name" value="MCM"/>
    <property type="match status" value="1"/>
</dbReference>
<dbReference type="GO" id="GO:0005524">
    <property type="term" value="F:ATP binding"/>
    <property type="evidence" value="ECO:0007669"/>
    <property type="project" value="UniProtKB-KW"/>
</dbReference>
<dbReference type="PROSITE" id="PS50051">
    <property type="entry name" value="MCM_2"/>
    <property type="match status" value="1"/>
</dbReference>
<dbReference type="InterPro" id="IPR041562">
    <property type="entry name" value="MCM_lid"/>
</dbReference>
<dbReference type="Gene3D" id="3.30.1640.10">
    <property type="entry name" value="mini-chromosome maintenance (MCM) complex, chain A, domain 1"/>
    <property type="match status" value="1"/>
</dbReference>
<dbReference type="GO" id="GO:0006271">
    <property type="term" value="P:DNA strand elongation involved in DNA replication"/>
    <property type="evidence" value="ECO:0007669"/>
    <property type="project" value="TreeGrafter"/>
</dbReference>
<comment type="subcellular location">
    <subcellularLocation>
        <location evidence="1">Nucleus</location>
    </subcellularLocation>
</comment>
<dbReference type="GO" id="GO:0006279">
    <property type="term" value="P:premeiotic DNA replication"/>
    <property type="evidence" value="ECO:0007669"/>
    <property type="project" value="UniProtKB-ARBA"/>
</dbReference>
<dbReference type="SUPFAM" id="SSF50249">
    <property type="entry name" value="Nucleic acid-binding proteins"/>
    <property type="match status" value="1"/>
</dbReference>
<dbReference type="Pfam" id="PF17855">
    <property type="entry name" value="MCM_lid"/>
    <property type="match status" value="1"/>
</dbReference>
<dbReference type="InterPro" id="IPR012340">
    <property type="entry name" value="NA-bd_OB-fold"/>
</dbReference>
<dbReference type="InterPro" id="IPR033762">
    <property type="entry name" value="MCM_OB"/>
</dbReference>
<keyword evidence="11" id="KW-0539">Nucleus</keyword>
<dbReference type="GO" id="GO:0042555">
    <property type="term" value="C:MCM complex"/>
    <property type="evidence" value="ECO:0007669"/>
    <property type="project" value="InterPro"/>
</dbReference>
<dbReference type="GO" id="GO:1902975">
    <property type="term" value="P:mitotic DNA replication initiation"/>
    <property type="evidence" value="ECO:0007669"/>
    <property type="project" value="TreeGrafter"/>
</dbReference>
<comment type="catalytic activity">
    <reaction evidence="12">
        <text>ATP + H2O = ADP + phosphate + H(+)</text>
        <dbReference type="Rhea" id="RHEA:13065"/>
        <dbReference type="ChEBI" id="CHEBI:15377"/>
        <dbReference type="ChEBI" id="CHEBI:15378"/>
        <dbReference type="ChEBI" id="CHEBI:30616"/>
        <dbReference type="ChEBI" id="CHEBI:43474"/>
        <dbReference type="ChEBI" id="CHEBI:456216"/>
        <dbReference type="EC" id="3.6.4.12"/>
    </reaction>
</comment>
<keyword evidence="4" id="KW-0597">Phosphoprotein</keyword>
<evidence type="ECO:0000256" key="12">
    <source>
        <dbReference type="ARBA" id="ARBA00047995"/>
    </source>
</evidence>
<keyword evidence="5" id="KW-0235">DNA replication</keyword>
<keyword evidence="7" id="KW-0378">Hydrolase</keyword>
<evidence type="ECO:0000259" key="17">
    <source>
        <dbReference type="PROSITE" id="PS50051"/>
    </source>
</evidence>
<keyword evidence="9 15" id="KW-0067">ATP-binding</keyword>
<dbReference type="FunFam" id="3.30.1640.10:FF:000011">
    <property type="entry name" value="DNA helicase"/>
    <property type="match status" value="1"/>
</dbReference>
<dbReference type="PRINTS" id="PR01657">
    <property type="entry name" value="MCMFAMILY"/>
</dbReference>
<evidence type="ECO:0000313" key="18">
    <source>
        <dbReference type="EMBL" id="PWI74217.1"/>
    </source>
</evidence>
<evidence type="ECO:0000256" key="13">
    <source>
        <dbReference type="ARBA" id="ARBA00073498"/>
    </source>
</evidence>
<dbReference type="PANTHER" id="PTHR11630:SF66">
    <property type="entry name" value="DNA REPLICATION LICENSING FACTOR MCM4"/>
    <property type="match status" value="1"/>
</dbReference>
<dbReference type="InterPro" id="IPR001208">
    <property type="entry name" value="MCM_dom"/>
</dbReference>
<dbReference type="AlphaFoldDB" id="A0A2U3EI73"/>
<dbReference type="EMBL" id="LCWV01000003">
    <property type="protein sequence ID" value="PWI74217.1"/>
    <property type="molecule type" value="Genomic_DNA"/>
</dbReference>
<sequence length="1124" mass="123670">MSSPSHRRQRSSQSATPRRSARQSEAAGTPRQSSQLASSPLFYQSSPAPSGSAQHNGAAEEVSSPLRQMTDSQDTHGNGATPSSPLRQMTGSQTPTHDPQRTPRASGGLTGESSPIRYEPSSSPGRSLRHQSELRSESSGLFVGSQRGSAAHRRGDINSDALRTPRAPRRVILDDAGRVVREGQTPGSDAASFSNRDPNTSEADHLGGQGQSLIWGTTVSIDDTFASFKDFLRNFTQKYRMYRDGVPDADVAAAPDAESKPYWEALENMLLLGTTRLYLDISDLNIYPPTRKLWHQIQAYPQEIVPVMDQSVHDLMVEIARNEGLRSRPSQSSAGNHDTQQSTQSSEPVFPSSDRPEDPATPRPTQEQQPSLEDQVASSIYVVRPFGLDKTTNLRDLNPSDMDRLICIKGLVIRTTPVIPDMKDAFFRCNVCNHSVNVGLDRGRIREPTECPRQICGQKNSMQIVHNRCSFEDKQVIKLQETPDAVPAGQTPHSVSVCVYNELVDFCKAGDRVELTGIFRVSPVRVNPRQRAIKSVYKTYVDVLHVQKVDKKRMGADPSTLGVEGEEDGEKDGSDVQETRKVSPEEEAKIRETAARDDIYELLARSLAPSIYEMDDVKKGILLQLFGGANKTFSKGGSPKYRGDINVLLCGDPSTSKSQLLSYVHKIAPRGIYTSGKGSSAVGLTAYVTRDPETRQLVLESGALVLSDGGVCCIDEFDKMSDATRSVLHEVMEQQTVSVAKAGIITTLNARSSILASANPIGSRYNPDLSVPQNIDLPPTLLSRFDLVYLILDRVDEKTDKRLAKHLLSMYLEDKPQSAQTNNDILPVEFLTSYISFARSHIHPTISPEAARELVECYVAMRSLGQDVRAAEKRITATTRQLESMIRLAEAHAKMRLSETVTRDDVREANRLIQSALKTAATDSQGRIDMSLLTEGTSAADRKRRSELRDAALRLLDEMTAGGGSVRWGDVAKRLSEGASVPVETAEFNEVMRALETENLIAVTGEGARRSDPSSRRGTVLYVPSSHRTFRTPLARWLAMDSIFLLCKMKMPSFANTPSFPNDAFPGYTPSNYTPYYVSTAPFPQQANDEEQTTMMHRPLPPKRTSYKGIYTTPVPPSPAPSSG</sequence>
<dbReference type="Gene3D" id="3.40.50.300">
    <property type="entry name" value="P-loop containing nucleotide triphosphate hydrolases"/>
    <property type="match status" value="1"/>
</dbReference>
<feature type="compositionally biased region" description="Basic residues" evidence="16">
    <location>
        <begin position="1"/>
        <end position="10"/>
    </location>
</feature>
<dbReference type="Pfam" id="PF14551">
    <property type="entry name" value="MCM_N"/>
    <property type="match status" value="1"/>
</dbReference>
<dbReference type="FunFam" id="3.40.50.300:FF:000217">
    <property type="entry name" value="DNA helicase"/>
    <property type="match status" value="1"/>
</dbReference>
<gene>
    <name evidence="18" type="ORF">PCL_07531</name>
</gene>
<evidence type="ECO:0000256" key="8">
    <source>
        <dbReference type="ARBA" id="ARBA00022806"/>
    </source>
</evidence>
<feature type="compositionally biased region" description="Polar residues" evidence="16">
    <location>
        <begin position="185"/>
        <end position="201"/>
    </location>
</feature>
<evidence type="ECO:0000256" key="7">
    <source>
        <dbReference type="ARBA" id="ARBA00022801"/>
    </source>
</evidence>
<protein>
    <recommendedName>
        <fullName evidence="13">DNA replication licensing factor MCM4</fullName>
        <ecNumber evidence="3">3.6.4.12</ecNumber>
    </recommendedName>
    <alternativeName>
        <fullName evidence="14">DNA replication licensing factor mcm4</fullName>
    </alternativeName>
</protein>
<evidence type="ECO:0000256" key="14">
    <source>
        <dbReference type="ARBA" id="ARBA00074938"/>
    </source>
</evidence>
<organism evidence="18 19">
    <name type="scientific">Purpureocillium lilacinum</name>
    <name type="common">Paecilomyces lilacinus</name>
    <dbReference type="NCBI Taxonomy" id="33203"/>
    <lineage>
        <taxon>Eukaryota</taxon>
        <taxon>Fungi</taxon>
        <taxon>Dikarya</taxon>
        <taxon>Ascomycota</taxon>
        <taxon>Pezizomycotina</taxon>
        <taxon>Sordariomycetes</taxon>
        <taxon>Hypocreomycetidae</taxon>
        <taxon>Hypocreales</taxon>
        <taxon>Ophiocordycipitaceae</taxon>
        <taxon>Purpureocillium</taxon>
    </lineage>
</organism>
<dbReference type="GO" id="GO:0003697">
    <property type="term" value="F:single-stranded DNA binding"/>
    <property type="evidence" value="ECO:0007669"/>
    <property type="project" value="TreeGrafter"/>
</dbReference>
<feature type="region of interest" description="Disordered" evidence="16">
    <location>
        <begin position="324"/>
        <end position="374"/>
    </location>
</feature>
<dbReference type="Gene3D" id="2.40.50.140">
    <property type="entry name" value="Nucleic acid-binding proteins"/>
    <property type="match status" value="1"/>
</dbReference>
<dbReference type="InterPro" id="IPR031327">
    <property type="entry name" value="MCM"/>
</dbReference>
<evidence type="ECO:0000256" key="4">
    <source>
        <dbReference type="ARBA" id="ARBA00022553"/>
    </source>
</evidence>
<dbReference type="SMART" id="SM00350">
    <property type="entry name" value="MCM"/>
    <property type="match status" value="1"/>
</dbReference>
<keyword evidence="18" id="KW-0132">Cell division</keyword>
<dbReference type="PRINTS" id="PR01660">
    <property type="entry name" value="MCMPROTEIN4"/>
</dbReference>
<evidence type="ECO:0000256" key="11">
    <source>
        <dbReference type="ARBA" id="ARBA00023242"/>
    </source>
</evidence>
<dbReference type="InterPro" id="IPR018525">
    <property type="entry name" value="MCM_CS"/>
</dbReference>
<keyword evidence="8" id="KW-0347">Helicase</keyword>
<dbReference type="SUPFAM" id="SSF52540">
    <property type="entry name" value="P-loop containing nucleoside triphosphate hydrolases"/>
    <property type="match status" value="1"/>
</dbReference>
<feature type="region of interest" description="Disordered" evidence="16">
    <location>
        <begin position="1"/>
        <end position="208"/>
    </location>
</feature>
<dbReference type="CDD" id="cd17755">
    <property type="entry name" value="MCM4"/>
    <property type="match status" value="1"/>
</dbReference>
<dbReference type="GO" id="GO:0005656">
    <property type="term" value="C:nuclear pre-replicative complex"/>
    <property type="evidence" value="ECO:0007669"/>
    <property type="project" value="UniProtKB-ARBA"/>
</dbReference>
<feature type="compositionally biased region" description="Polar residues" evidence="16">
    <location>
        <begin position="30"/>
        <end position="55"/>
    </location>
</feature>
<dbReference type="EC" id="3.6.4.12" evidence="3"/>
<evidence type="ECO:0000256" key="1">
    <source>
        <dbReference type="ARBA" id="ARBA00004123"/>
    </source>
</evidence>
<evidence type="ECO:0000256" key="2">
    <source>
        <dbReference type="ARBA" id="ARBA00008010"/>
    </source>
</evidence>
<dbReference type="GO" id="GO:0017116">
    <property type="term" value="F:single-stranded DNA helicase activity"/>
    <property type="evidence" value="ECO:0007669"/>
    <property type="project" value="TreeGrafter"/>
</dbReference>
<dbReference type="Gene3D" id="2.20.28.10">
    <property type="match status" value="1"/>
</dbReference>
<dbReference type="PANTHER" id="PTHR11630">
    <property type="entry name" value="DNA REPLICATION LICENSING FACTOR MCM FAMILY MEMBER"/>
    <property type="match status" value="1"/>
</dbReference>
<evidence type="ECO:0000256" key="6">
    <source>
        <dbReference type="ARBA" id="ARBA00022741"/>
    </source>
</evidence>
<dbReference type="GO" id="GO:0031261">
    <property type="term" value="C:DNA replication preinitiation complex"/>
    <property type="evidence" value="ECO:0007669"/>
    <property type="project" value="UniProtKB-ARBA"/>
</dbReference>
<dbReference type="InterPro" id="IPR027925">
    <property type="entry name" value="MCM_N"/>
</dbReference>
<evidence type="ECO:0000256" key="5">
    <source>
        <dbReference type="ARBA" id="ARBA00022705"/>
    </source>
</evidence>
<dbReference type="GO" id="GO:0016887">
    <property type="term" value="F:ATP hydrolysis activity"/>
    <property type="evidence" value="ECO:0007669"/>
    <property type="project" value="RHEA"/>
</dbReference>
<dbReference type="GO" id="GO:0051301">
    <property type="term" value="P:cell division"/>
    <property type="evidence" value="ECO:0007669"/>
    <property type="project" value="UniProtKB-KW"/>
</dbReference>
<comment type="caution">
    <text evidence="18">The sequence shown here is derived from an EMBL/GenBank/DDBJ whole genome shotgun (WGS) entry which is preliminary data.</text>
</comment>
<evidence type="ECO:0000256" key="10">
    <source>
        <dbReference type="ARBA" id="ARBA00023125"/>
    </source>
</evidence>
<feature type="compositionally biased region" description="Polar residues" evidence="16">
    <location>
        <begin position="65"/>
        <end position="97"/>
    </location>
</feature>
<feature type="compositionally biased region" description="Polar residues" evidence="16">
    <location>
        <begin position="363"/>
        <end position="374"/>
    </location>
</feature>
<feature type="compositionally biased region" description="Basic and acidic residues" evidence="16">
    <location>
        <begin position="571"/>
        <end position="588"/>
    </location>
</feature>
<evidence type="ECO:0000313" key="19">
    <source>
        <dbReference type="Proteomes" id="UP000245956"/>
    </source>
</evidence>
<keyword evidence="10 15" id="KW-0238">DNA-binding</keyword>
<feature type="compositionally biased region" description="Pro residues" evidence="16">
    <location>
        <begin position="1114"/>
        <end position="1124"/>
    </location>
</feature>